<evidence type="ECO:0000256" key="2">
    <source>
        <dbReference type="ARBA" id="ARBA00023125"/>
    </source>
</evidence>
<dbReference type="InterPro" id="IPR018490">
    <property type="entry name" value="cNMP-bd_dom_sf"/>
</dbReference>
<proteinExistence type="predicted"/>
<dbReference type="GO" id="GO:0003677">
    <property type="term" value="F:DNA binding"/>
    <property type="evidence" value="ECO:0007669"/>
    <property type="project" value="UniProtKB-KW"/>
</dbReference>
<gene>
    <name evidence="5" type="ORF">BB934_29410</name>
</gene>
<dbReference type="InterPro" id="IPR000595">
    <property type="entry name" value="cNMP-bd_dom"/>
</dbReference>
<protein>
    <submittedName>
        <fullName evidence="5">Crp/Fnr family transcriptional regulator</fullName>
    </submittedName>
</protein>
<dbReference type="InterPro" id="IPR036390">
    <property type="entry name" value="WH_DNA-bd_sf"/>
</dbReference>
<geneLocation type="plasmid" evidence="5">
    <name>unnamed1</name>
</geneLocation>
<evidence type="ECO:0000313" key="5">
    <source>
        <dbReference type="EMBL" id="ANY82419.1"/>
    </source>
</evidence>
<dbReference type="GO" id="GO:0005829">
    <property type="term" value="C:cytosol"/>
    <property type="evidence" value="ECO:0007669"/>
    <property type="project" value="TreeGrafter"/>
</dbReference>
<keyword evidence="1" id="KW-0805">Transcription regulation</keyword>
<dbReference type="SUPFAM" id="SSF46785">
    <property type="entry name" value="Winged helix' DNA-binding domain"/>
    <property type="match status" value="1"/>
</dbReference>
<dbReference type="InterPro" id="IPR012318">
    <property type="entry name" value="HTH_CRP"/>
</dbReference>
<sequence length="241" mass="26789">MKANHQRNRLLAALEPADFASLEAHLDLVELALKQVLYEPGDIIRHVYFPHEAIISLVNVMEDGATTEVAVFGREGAAGLLSALVTREAFGRYIVQMSGTASRIPFEHLNAVRNARPNLGQLMMRYGEAFLAQTFQTVSCNAVHPVEARCCRWILSMHDRTDQDSLPLTHEFLAEMLGVQRSGVSVVTRTLQTAGLIRQSKGSITVIDREGLEETACECYGKIRRLFERLLPGTFPPALSR</sequence>
<dbReference type="Pfam" id="PF13545">
    <property type="entry name" value="HTH_Crp_2"/>
    <property type="match status" value="1"/>
</dbReference>
<dbReference type="KEGG" id="moc:BB934_29410"/>
<dbReference type="CDD" id="cd00038">
    <property type="entry name" value="CAP_ED"/>
    <property type="match status" value="1"/>
</dbReference>
<name>A0A1B2ER38_9HYPH</name>
<dbReference type="Gene3D" id="2.60.120.10">
    <property type="entry name" value="Jelly Rolls"/>
    <property type="match status" value="1"/>
</dbReference>
<evidence type="ECO:0000256" key="3">
    <source>
        <dbReference type="ARBA" id="ARBA00023163"/>
    </source>
</evidence>
<evidence type="ECO:0000259" key="4">
    <source>
        <dbReference type="PROSITE" id="PS51063"/>
    </source>
</evidence>
<dbReference type="PANTHER" id="PTHR24567">
    <property type="entry name" value="CRP FAMILY TRANSCRIPTIONAL REGULATORY PROTEIN"/>
    <property type="match status" value="1"/>
</dbReference>
<dbReference type="EMBL" id="CP016617">
    <property type="protein sequence ID" value="ANY82419.1"/>
    <property type="molecule type" value="Genomic_DNA"/>
</dbReference>
<keyword evidence="2" id="KW-0238">DNA-binding</keyword>
<dbReference type="SMART" id="SM00419">
    <property type="entry name" value="HTH_CRP"/>
    <property type="match status" value="1"/>
</dbReference>
<dbReference type="AlphaFoldDB" id="A0A1B2ER38"/>
<dbReference type="SMART" id="SM00100">
    <property type="entry name" value="cNMP"/>
    <property type="match status" value="1"/>
</dbReference>
<reference evidence="5" key="1">
    <citation type="submission" date="2016-07" db="EMBL/GenBank/DDBJ databases">
        <title>Microvirga ossetica sp. nov. a new species of rhizobia isolated from root nodules of the legume species Vicia alpestris Steven originated from North Ossetia region in the Caucasus.</title>
        <authorList>
            <person name="Safronova V.I."/>
            <person name="Kuznetsova I.G."/>
            <person name="Sazanova A.L."/>
            <person name="Belimov A."/>
            <person name="Andronov E."/>
            <person name="Osledkin Y.S."/>
            <person name="Onishchuk O.P."/>
            <person name="Kurchak O.N."/>
            <person name="Shaposhnikov A.I."/>
            <person name="Willems A."/>
            <person name="Tikhonovich I.A."/>
        </authorList>
    </citation>
    <scope>NUCLEOTIDE SEQUENCE [LARGE SCALE GENOMIC DNA]</scope>
    <source>
        <strain evidence="5">V5/3M</strain>
        <plasmid evidence="5">unnamed1</plasmid>
    </source>
</reference>
<evidence type="ECO:0000256" key="1">
    <source>
        <dbReference type="ARBA" id="ARBA00023015"/>
    </source>
</evidence>
<dbReference type="SUPFAM" id="SSF51206">
    <property type="entry name" value="cAMP-binding domain-like"/>
    <property type="match status" value="1"/>
</dbReference>
<dbReference type="InterPro" id="IPR050397">
    <property type="entry name" value="Env_Response_Regulators"/>
</dbReference>
<keyword evidence="5" id="KW-0614">Plasmid</keyword>
<organism evidence="5">
    <name type="scientific">Microvirga ossetica</name>
    <dbReference type="NCBI Taxonomy" id="1882682"/>
    <lineage>
        <taxon>Bacteria</taxon>
        <taxon>Pseudomonadati</taxon>
        <taxon>Pseudomonadota</taxon>
        <taxon>Alphaproteobacteria</taxon>
        <taxon>Hyphomicrobiales</taxon>
        <taxon>Methylobacteriaceae</taxon>
        <taxon>Microvirga</taxon>
    </lineage>
</organism>
<dbReference type="OrthoDB" id="7506088at2"/>
<dbReference type="PROSITE" id="PS51063">
    <property type="entry name" value="HTH_CRP_2"/>
    <property type="match status" value="1"/>
</dbReference>
<feature type="domain" description="HTH crp-type" evidence="4">
    <location>
        <begin position="144"/>
        <end position="210"/>
    </location>
</feature>
<accession>A0A1B2ER38</accession>
<dbReference type="GO" id="GO:0003700">
    <property type="term" value="F:DNA-binding transcription factor activity"/>
    <property type="evidence" value="ECO:0007669"/>
    <property type="project" value="TreeGrafter"/>
</dbReference>
<dbReference type="PANTHER" id="PTHR24567:SF74">
    <property type="entry name" value="HTH-TYPE TRANSCRIPTIONAL REGULATOR ARCR"/>
    <property type="match status" value="1"/>
</dbReference>
<dbReference type="RefSeq" id="WP_099513531.1">
    <property type="nucleotide sequence ID" value="NZ_CP016617.1"/>
</dbReference>
<keyword evidence="3" id="KW-0804">Transcription</keyword>
<dbReference type="InterPro" id="IPR014710">
    <property type="entry name" value="RmlC-like_jellyroll"/>
</dbReference>